<evidence type="ECO:0000313" key="2">
    <source>
        <dbReference type="Proteomes" id="UP000008281"/>
    </source>
</evidence>
<dbReference type="EMBL" id="DS268455">
    <property type="protein sequence ID" value="EFP04652.1"/>
    <property type="molecule type" value="Genomic_DNA"/>
</dbReference>
<dbReference type="Proteomes" id="UP000008281">
    <property type="component" value="Unassembled WGS sequence"/>
</dbReference>
<gene>
    <name evidence="1" type="ORF">CRE_31218</name>
</gene>
<dbReference type="AlphaFoldDB" id="E3MLM8"/>
<evidence type="ECO:0000313" key="1">
    <source>
        <dbReference type="EMBL" id="EFP04652.1"/>
    </source>
</evidence>
<organism evidence="2">
    <name type="scientific">Caenorhabditis remanei</name>
    <name type="common">Caenorhabditis vulgaris</name>
    <dbReference type="NCBI Taxonomy" id="31234"/>
    <lineage>
        <taxon>Eukaryota</taxon>
        <taxon>Metazoa</taxon>
        <taxon>Ecdysozoa</taxon>
        <taxon>Nematoda</taxon>
        <taxon>Chromadorea</taxon>
        <taxon>Rhabditida</taxon>
        <taxon>Rhabditina</taxon>
        <taxon>Rhabditomorpha</taxon>
        <taxon>Rhabditoidea</taxon>
        <taxon>Rhabditidae</taxon>
        <taxon>Peloderinae</taxon>
        <taxon>Caenorhabditis</taxon>
    </lineage>
</organism>
<reference evidence="1" key="1">
    <citation type="submission" date="2007-07" db="EMBL/GenBank/DDBJ databases">
        <title>PCAP assembly of the Caenorhabditis remanei genome.</title>
        <authorList>
            <consortium name="The Caenorhabditis remanei Sequencing Consortium"/>
            <person name="Wilson R.K."/>
        </authorList>
    </citation>
    <scope>NUCLEOTIDE SEQUENCE [LARGE SCALE GENOMIC DNA]</scope>
    <source>
        <strain evidence="1">PB4641</strain>
    </source>
</reference>
<proteinExistence type="predicted"/>
<sequence>MKVVILLFSLPIFVSSYYVCGHFDPNSIKTLWNVDVGEILKITGGFFEQRNCYKLPKFITTANGIWYAAPQEGEAQDYYLLWQRDIYNRSGLFRMKVHNISNETTFNAGVGQKNTSIFLMDEDPIISLLNNTTVRTEILETETQQTPELFEMPPIESDDEVDLLQELNLFVETPETTSPLETPATPKIQPSTTTKGRMAAVLLALIFVVVILIALGYYGCEKTKKKATSEKVHMGSVLQEKV</sequence>
<keyword evidence="2" id="KW-1185">Reference proteome</keyword>
<accession>E3MLM8</accession>
<protein>
    <submittedName>
        <fullName evidence="1">Uncharacterized protein</fullName>
    </submittedName>
</protein>
<dbReference type="HOGENOM" id="CLU_1148114_0_0_1"/>
<name>E3MLM8_CAERE</name>